<reference evidence="1 2" key="1">
    <citation type="journal article" date="2016" name="Int. J. Syst. Evol. Microbiol.">
        <title>Streptococcuspantholopis sp. nov., isolated from faeces of the Tibetan antelope (Pantholops hodgsonii).</title>
        <authorList>
            <person name="Bai X."/>
            <person name="Xiong Y."/>
            <person name="Lu S."/>
            <person name="Jin D."/>
            <person name="Lai X."/>
            <person name="Yang J."/>
            <person name="Niu L."/>
            <person name="Hu S."/>
            <person name="Meng X."/>
            <person name="Pu J."/>
            <person name="Ye C."/>
            <person name="Xu J."/>
        </authorList>
    </citation>
    <scope>NUCLEOTIDE SEQUENCE [LARGE SCALE GENOMIC DNA]</scope>
    <source>
        <strain evidence="1 2">TA 26</strain>
    </source>
</reference>
<dbReference type="EMBL" id="CP014699">
    <property type="protein sequence ID" value="AND79428.1"/>
    <property type="molecule type" value="Genomic_DNA"/>
</dbReference>
<dbReference type="STRING" id="1811193.A0O21_04980"/>
<keyword evidence="2" id="KW-1185">Reference proteome</keyword>
<dbReference type="KEGG" id="spat:A0O21_04980"/>
<protein>
    <submittedName>
        <fullName evidence="1">Uncharacterized protein</fullName>
    </submittedName>
</protein>
<organism evidence="1 2">
    <name type="scientific">Streptococcus pantholopis</name>
    <dbReference type="NCBI Taxonomy" id="1811193"/>
    <lineage>
        <taxon>Bacteria</taxon>
        <taxon>Bacillati</taxon>
        <taxon>Bacillota</taxon>
        <taxon>Bacilli</taxon>
        <taxon>Lactobacillales</taxon>
        <taxon>Streptococcaceae</taxon>
        <taxon>Streptococcus</taxon>
    </lineage>
</organism>
<name>A0A172Q7J0_9STRE</name>
<reference evidence="2" key="2">
    <citation type="submission" date="2016-03" db="EMBL/GenBank/DDBJ databases">
        <title>Streptococcus antelopensis sp. nov., isolated from the feces of the Tibetan antelope (Pantholops hodgsonii) in Hoh Xil National Nature Reserve, Qinghai, China.</title>
        <authorList>
            <person name="Bai X."/>
        </authorList>
    </citation>
    <scope>NUCLEOTIDE SEQUENCE [LARGE SCALE GENOMIC DNA]</scope>
    <source>
        <strain evidence="2">TA 26</strain>
    </source>
</reference>
<dbReference type="Proteomes" id="UP000077317">
    <property type="component" value="Chromosome"/>
</dbReference>
<sequence>MSKFLLLSYLHYKAIQPVKTLKFWHNFCVRLIKFDAKVSQIPTLFQSTAENHFNLQLQMRKD</sequence>
<proteinExistence type="predicted"/>
<gene>
    <name evidence="1" type="ORF">A0O21_04980</name>
</gene>
<dbReference type="AlphaFoldDB" id="A0A172Q7J0"/>
<evidence type="ECO:0000313" key="1">
    <source>
        <dbReference type="EMBL" id="AND79428.1"/>
    </source>
</evidence>
<accession>A0A172Q7J0</accession>
<evidence type="ECO:0000313" key="2">
    <source>
        <dbReference type="Proteomes" id="UP000077317"/>
    </source>
</evidence>